<evidence type="ECO:0000259" key="2">
    <source>
        <dbReference type="Pfam" id="PF24698"/>
    </source>
</evidence>
<gene>
    <name evidence="3" type="ORF">SM124_13180</name>
</gene>
<evidence type="ECO:0000256" key="1">
    <source>
        <dbReference type="SAM" id="MobiDB-lite"/>
    </source>
</evidence>
<sequence>MTKYEPLSHYLKQVKPDRITLSYSEIESILSDTLPSSALKYKAWWSNEKTNGHVQSKAWMEAGWMVTYIRLGESIDFQRDTVPHQKNIRDQTGDKNHMFSHGEGSTKKRTRLYVIWMGMRQRCFNVNAKDYKNYGARGITVCPEWSQYTVFKEWALANGYEEHLTLDREDVNGSYCPENCRWTTVKNQGNNTRVNHKVTIQGETKTISEWAALTGIGPKTLRHRIVSGWKEEDLLLPTGVQKVYITIDGVTQTITEWAKESRLSASVISKRYKEGGRGKDLFGVRQKRLVATINGETKTLKDWAKETGLNYRVIHARFQKGIRGELLISPSRTRTQISRRTEKKT</sequence>
<feature type="domain" description="DUF7662" evidence="2">
    <location>
        <begin position="4"/>
        <end position="80"/>
    </location>
</feature>
<reference evidence="3 4" key="1">
    <citation type="submission" date="2023-11" db="EMBL/GenBank/DDBJ databases">
        <title>Bacillus jintuensis, isolated from a mudflat on the Beibu Gulf coast.</title>
        <authorList>
            <person name="Li M."/>
        </authorList>
    </citation>
    <scope>NUCLEOTIDE SEQUENCE [LARGE SCALE GENOMIC DNA]</scope>
    <source>
        <strain evidence="3 4">31A1R</strain>
    </source>
</reference>
<keyword evidence="4" id="KW-1185">Reference proteome</keyword>
<evidence type="ECO:0000313" key="3">
    <source>
        <dbReference type="EMBL" id="MDZ5472685.1"/>
    </source>
</evidence>
<organism evidence="3 4">
    <name type="scientific">Robertmurraya mangrovi</name>
    <dbReference type="NCBI Taxonomy" id="3098077"/>
    <lineage>
        <taxon>Bacteria</taxon>
        <taxon>Bacillati</taxon>
        <taxon>Bacillota</taxon>
        <taxon>Bacilli</taxon>
        <taxon>Bacillales</taxon>
        <taxon>Bacillaceae</taxon>
        <taxon>Robertmurraya</taxon>
    </lineage>
</organism>
<dbReference type="Proteomes" id="UP001290455">
    <property type="component" value="Unassembled WGS sequence"/>
</dbReference>
<proteinExistence type="predicted"/>
<dbReference type="EMBL" id="JAXOFX010000008">
    <property type="protein sequence ID" value="MDZ5472685.1"/>
    <property type="molecule type" value="Genomic_DNA"/>
</dbReference>
<accession>A0ABU5IZU1</accession>
<protein>
    <recommendedName>
        <fullName evidence="2">DUF7662 domain-containing protein</fullName>
    </recommendedName>
</protein>
<dbReference type="RefSeq" id="WP_322446988.1">
    <property type="nucleotide sequence ID" value="NZ_JAXOFX010000008.1"/>
</dbReference>
<feature type="region of interest" description="Disordered" evidence="1">
    <location>
        <begin position="84"/>
        <end position="104"/>
    </location>
</feature>
<dbReference type="Pfam" id="PF24698">
    <property type="entry name" value="DUF7662"/>
    <property type="match status" value="1"/>
</dbReference>
<feature type="compositionally biased region" description="Basic and acidic residues" evidence="1">
    <location>
        <begin position="84"/>
        <end position="97"/>
    </location>
</feature>
<name>A0ABU5IZU1_9BACI</name>
<evidence type="ECO:0000313" key="4">
    <source>
        <dbReference type="Proteomes" id="UP001290455"/>
    </source>
</evidence>
<comment type="caution">
    <text evidence="3">The sequence shown here is derived from an EMBL/GenBank/DDBJ whole genome shotgun (WGS) entry which is preliminary data.</text>
</comment>
<dbReference type="InterPro" id="IPR056079">
    <property type="entry name" value="DUF7662"/>
</dbReference>